<comment type="caution">
    <text evidence="2">The sequence shown here is derived from an EMBL/GenBank/DDBJ whole genome shotgun (WGS) entry which is preliminary data.</text>
</comment>
<feature type="signal peptide" evidence="1">
    <location>
        <begin position="1"/>
        <end position="20"/>
    </location>
</feature>
<keyword evidence="1" id="KW-0732">Signal</keyword>
<organism evidence="2 3">
    <name type="scientific">Pristionchus entomophagus</name>
    <dbReference type="NCBI Taxonomy" id="358040"/>
    <lineage>
        <taxon>Eukaryota</taxon>
        <taxon>Metazoa</taxon>
        <taxon>Ecdysozoa</taxon>
        <taxon>Nematoda</taxon>
        <taxon>Chromadorea</taxon>
        <taxon>Rhabditida</taxon>
        <taxon>Rhabditina</taxon>
        <taxon>Diplogasteromorpha</taxon>
        <taxon>Diplogasteroidea</taxon>
        <taxon>Neodiplogasteridae</taxon>
        <taxon>Pristionchus</taxon>
    </lineage>
</organism>
<keyword evidence="3" id="KW-1185">Reference proteome</keyword>
<dbReference type="AlphaFoldDB" id="A0AAV5T808"/>
<evidence type="ECO:0000313" key="2">
    <source>
        <dbReference type="EMBL" id="GMS91715.1"/>
    </source>
</evidence>
<feature type="non-terminal residue" evidence="2">
    <location>
        <position position="1"/>
    </location>
</feature>
<name>A0AAV5T808_9BILA</name>
<feature type="non-terminal residue" evidence="2">
    <location>
        <position position="210"/>
    </location>
</feature>
<proteinExistence type="predicted"/>
<reference evidence="2" key="1">
    <citation type="submission" date="2023-10" db="EMBL/GenBank/DDBJ databases">
        <title>Genome assembly of Pristionchus species.</title>
        <authorList>
            <person name="Yoshida K."/>
            <person name="Sommer R.J."/>
        </authorList>
    </citation>
    <scope>NUCLEOTIDE SEQUENCE</scope>
    <source>
        <strain evidence="2">RS0144</strain>
    </source>
</reference>
<evidence type="ECO:0000313" key="3">
    <source>
        <dbReference type="Proteomes" id="UP001432027"/>
    </source>
</evidence>
<protein>
    <submittedName>
        <fullName evidence="2">Uncharacterized protein</fullName>
    </submittedName>
</protein>
<gene>
    <name evidence="2" type="ORF">PENTCL1PPCAC_13890</name>
</gene>
<feature type="chain" id="PRO_5044022913" evidence="1">
    <location>
        <begin position="21"/>
        <end position="210"/>
    </location>
</feature>
<sequence>ILLRLRLGRLLAAVRVAVRALVVRIGHRDRRDDGQDRFGRLRYGRGAGSVPARVPQPRRSQCRLGYVGNVGGQQCHDAPRSRRVGPPLHRCPFAASCREEADTGPVLHVLRQAGGRRYSRHYRAQDRLHDLHTQDLPLPDPALQLPGRGLLRCDADGHGREDVSVDRLSGAALPHILTRGPRDGQSRDVWCASLSEYGSRPEEHRSIDTV</sequence>
<dbReference type="Proteomes" id="UP001432027">
    <property type="component" value="Unassembled WGS sequence"/>
</dbReference>
<evidence type="ECO:0000256" key="1">
    <source>
        <dbReference type="SAM" id="SignalP"/>
    </source>
</evidence>
<dbReference type="EMBL" id="BTSX01000004">
    <property type="protein sequence ID" value="GMS91715.1"/>
    <property type="molecule type" value="Genomic_DNA"/>
</dbReference>
<accession>A0AAV5T808</accession>